<accession>A0AAX2V010</accession>
<protein>
    <submittedName>
        <fullName evidence="1">Uncharacterized protein</fullName>
    </submittedName>
</protein>
<organism evidence="1 2">
    <name type="scientific">Streptococcus salivarius</name>
    <dbReference type="NCBI Taxonomy" id="1304"/>
    <lineage>
        <taxon>Bacteria</taxon>
        <taxon>Bacillati</taxon>
        <taxon>Bacillota</taxon>
        <taxon>Bacilli</taxon>
        <taxon>Lactobacillales</taxon>
        <taxon>Streptococcaceae</taxon>
        <taxon>Streptococcus</taxon>
    </lineage>
</organism>
<evidence type="ECO:0000313" key="1">
    <source>
        <dbReference type="EMBL" id="TNF65775.1"/>
    </source>
</evidence>
<proteinExistence type="predicted"/>
<evidence type="ECO:0000313" key="2">
    <source>
        <dbReference type="Proteomes" id="UP000308186"/>
    </source>
</evidence>
<name>A0AAX2V010_STRSL</name>
<dbReference type="EMBL" id="VDCW01000022">
    <property type="protein sequence ID" value="TNF65775.1"/>
    <property type="molecule type" value="Genomic_DNA"/>
</dbReference>
<dbReference type="Proteomes" id="UP000308186">
    <property type="component" value="Unassembled WGS sequence"/>
</dbReference>
<dbReference type="Pfam" id="PF19774">
    <property type="entry name" value="DUF6260"/>
    <property type="match status" value="1"/>
</dbReference>
<dbReference type="RefSeq" id="WP_139724864.1">
    <property type="nucleotide sequence ID" value="NZ_VDCW01000022.1"/>
</dbReference>
<gene>
    <name evidence="1" type="ORF">FBF48_10280</name>
</gene>
<comment type="caution">
    <text evidence="1">The sequence shown here is derived from an EMBL/GenBank/DDBJ whole genome shotgun (WGS) entry which is preliminary data.</text>
</comment>
<dbReference type="InterPro" id="IPR046227">
    <property type="entry name" value="DUF6260"/>
</dbReference>
<sequence>MFFTQANFERHPALLQQAMILKANRDAFRVNQVAMLAQHSAVLAVDAAAQWAANQIGGISRDYWAQIDRLVVEMRDQEFGMDILNDLLTVQTTLDIGKTARFYNMVGDIADDVAVSIDGQSPFSWDHTDYNNDGDPVPVFTAGFGVNWRHNAGLGTVGLNLILDSQRAKMNKFNKKLVDYLLNGSARINVDGKAGQGLTNHRHTVKLNLSASGAGALNIDLTTATPQQLIDFFTTGPFGAAMRANGIKRYSKLWVSPEIWANLSRSAGIVIGGTEIVNGRSVLQEISPFVAVDSIEQSYALSGNQILAYVRRSDYVTPLVGMATSVVPKPRFMPQENYNFQIMGAMGVQVLADAEGRSGVLWGANLTG</sequence>
<dbReference type="AlphaFoldDB" id="A0AAX2V010"/>
<reference evidence="1 2" key="1">
    <citation type="submission" date="2019-06" db="EMBL/GenBank/DDBJ databases">
        <title>Genome Announcement To Ensure Probiotic Safety of Streptococcus salivarius UBSS01.</title>
        <authorList>
            <person name="Sulthana A."/>
            <person name="Lakshmi S.G."/>
            <person name="Madempudi R.S."/>
        </authorList>
    </citation>
    <scope>NUCLEOTIDE SEQUENCE [LARGE SCALE GENOMIC DNA]</scope>
    <source>
        <strain evidence="1 2">UBSS01</strain>
    </source>
</reference>